<reference evidence="2" key="1">
    <citation type="submission" date="2014-09" db="EMBL/GenBank/DDBJ databases">
        <authorList>
            <person name="Magalhaes I.L.F."/>
            <person name="Oliveira U."/>
            <person name="Santos F.R."/>
            <person name="Vidigal T.H.D.A."/>
            <person name="Brescovit A.D."/>
            <person name="Santos A.J."/>
        </authorList>
    </citation>
    <scope>NUCLEOTIDE SEQUENCE</scope>
    <source>
        <tissue evidence="2">Shoot tissue taken approximately 20 cm above the soil surface</tissue>
    </source>
</reference>
<dbReference type="AlphaFoldDB" id="A0A0A9H9B8"/>
<keyword evidence="1" id="KW-0472">Membrane</keyword>
<sequence>MFREKGNQRKYPYFLYVHLDVCGVRMQSLYSLFTHFVAITVVLSCNYYYNRLCCTP</sequence>
<reference evidence="2" key="2">
    <citation type="journal article" date="2015" name="Data Brief">
        <title>Shoot transcriptome of the giant reed, Arundo donax.</title>
        <authorList>
            <person name="Barrero R.A."/>
            <person name="Guerrero F.D."/>
            <person name="Moolhuijzen P."/>
            <person name="Goolsby J.A."/>
            <person name="Tidwell J."/>
            <person name="Bellgard S.E."/>
            <person name="Bellgard M.I."/>
        </authorList>
    </citation>
    <scope>NUCLEOTIDE SEQUENCE</scope>
    <source>
        <tissue evidence="2">Shoot tissue taken approximately 20 cm above the soil surface</tissue>
    </source>
</reference>
<organism evidence="2">
    <name type="scientific">Arundo donax</name>
    <name type="common">Giant reed</name>
    <name type="synonym">Donax arundinaceus</name>
    <dbReference type="NCBI Taxonomy" id="35708"/>
    <lineage>
        <taxon>Eukaryota</taxon>
        <taxon>Viridiplantae</taxon>
        <taxon>Streptophyta</taxon>
        <taxon>Embryophyta</taxon>
        <taxon>Tracheophyta</taxon>
        <taxon>Spermatophyta</taxon>
        <taxon>Magnoliopsida</taxon>
        <taxon>Liliopsida</taxon>
        <taxon>Poales</taxon>
        <taxon>Poaceae</taxon>
        <taxon>PACMAD clade</taxon>
        <taxon>Arundinoideae</taxon>
        <taxon>Arundineae</taxon>
        <taxon>Arundo</taxon>
    </lineage>
</organism>
<feature type="transmembrane region" description="Helical" evidence="1">
    <location>
        <begin position="29"/>
        <end position="49"/>
    </location>
</feature>
<name>A0A0A9H9B8_ARUDO</name>
<keyword evidence="1" id="KW-0812">Transmembrane</keyword>
<protein>
    <submittedName>
        <fullName evidence="2">Uncharacterized protein</fullName>
    </submittedName>
</protein>
<keyword evidence="1" id="KW-1133">Transmembrane helix</keyword>
<proteinExistence type="predicted"/>
<dbReference type="EMBL" id="GBRH01165492">
    <property type="protein sequence ID" value="JAE32404.1"/>
    <property type="molecule type" value="Transcribed_RNA"/>
</dbReference>
<accession>A0A0A9H9B8</accession>
<evidence type="ECO:0000256" key="1">
    <source>
        <dbReference type="SAM" id="Phobius"/>
    </source>
</evidence>
<evidence type="ECO:0000313" key="2">
    <source>
        <dbReference type="EMBL" id="JAE32404.1"/>
    </source>
</evidence>